<dbReference type="InterPro" id="IPR027417">
    <property type="entry name" value="P-loop_NTPase"/>
</dbReference>
<keyword evidence="5" id="KW-0067">ATP-binding</keyword>
<sequence>MNDKEVLGCRLDMTQRARKEIGNWAIDENELFSMQAHYTVYIEKLPAKQDNMAFSFYFDPEQNPQLANHLNERVAVMECVYKNEGFLATSFRVKGRKEPVRTNRRLGVRLAFAVNRRTGSPMPIQLYTSLRELPIAQERSEYVEKRIKSWEGYLRIEEKNADVADVTAHCSNPVVNESFSQLTITCGGLEAKDWNAITGFSAKVKGSSDDLGTVVDVNRGRRSVKIELSRKYQAIARRGSLLPNGAREIVFSNFAELSQIRRLRKGFKDLQDGFAANPNLEKVLFEERPVVQITNKRMELDFHHPLNEFQREAVTGAMSAHDLYVIQGPPGTGKTTVISELCHQLMLAGQRTLVASQSNLAVDNALGRLLSDPGIRILRYGRTESIEEEGKRFIEENVASYWRDETLASVNEQREKRAEREREVAEEIERLEEKLQQLMTEREEMEQRIAEKKAAETESSDLQLQRGSLKKLQSKLDEQLNSLGRQLNELTETLEKLAIEKVRLLEEQEAASISQEVHERMAAAELDLTEKRKKLRYFQTVEAIGFAEMEIRRLTEESANHRLQVGSLPRFIEELPDVRKLQELEGLFTSHNMKPSLPTSLEINTLRRLRVDIQNGTYPYALLEWKEVAERLANGISHAENLLRKHHYPVEQVRGKQDDKYKTAEEMHDMLDKIGRFFVRPETKRILAAPANAEKAALLHRLAENLGYLYGKADDVRKTAATIKASSDREAAGRFTTLKNDVMEEMTAQLREVEAEVLSAERAIENNQKQLHQLKEESSVLALLVDEHVNQADVEKMIEELEKTIADFEGRKVLFQRAEQAVEENATELRSTSEQLATLQEVFDSLLKEKADAVSRVESLEVRISALEEIIRSEPEKRKKELMEEIDGYSAKAAELQYELDRMPVARMLQDEWSEMLAGAEEFDLDEIRKLYVKHANVIGTTCVASARRDFMEDYPEFDVVIIDEVSKATPPELLLPMLKGKKIVLVGDHHQLPPLVGRETMEEFIEEIKDDLEKEELRGMLKESLFERLFRTLPKQNKTMLGIQYRMHEEIMETIAPFYEDGQYRLQCGLNDSDAVRDHLLSSSLVRRDDHLLWFDMPNEPAFFEAQVKGGTSLYNEAELERVRELLLDIEEATESAKREGRMRPDEKKSVGVISFYGEQVKRIDRLIEQDIMPKHLHCRTGSVDKFQGMEMDIIILSFVRNHEQPSGTIGFAEDYRRLNVALSRARELLVIVGSSEMFTKRPKKAATKAMYTRLVEQVKLQDGFRELALAGSERNG</sequence>
<keyword evidence="6" id="KW-0175">Coiled coil</keyword>
<proteinExistence type="inferred from homology"/>
<keyword evidence="4" id="KW-0347">Helicase</keyword>
<feature type="coiled-coil region" evidence="6">
    <location>
        <begin position="410"/>
        <end position="507"/>
    </location>
</feature>
<dbReference type="SUPFAM" id="SSF52540">
    <property type="entry name" value="P-loop containing nucleoside triphosphate hydrolases"/>
    <property type="match status" value="1"/>
</dbReference>
<accession>A0ABW0U110</accession>
<dbReference type="CDD" id="cd17934">
    <property type="entry name" value="DEXXQc_Upf1-like"/>
    <property type="match status" value="1"/>
</dbReference>
<evidence type="ECO:0000256" key="6">
    <source>
        <dbReference type="SAM" id="Coils"/>
    </source>
</evidence>
<evidence type="ECO:0000256" key="5">
    <source>
        <dbReference type="ARBA" id="ARBA00022840"/>
    </source>
</evidence>
<evidence type="ECO:0000256" key="1">
    <source>
        <dbReference type="ARBA" id="ARBA00007913"/>
    </source>
</evidence>
<protein>
    <submittedName>
        <fullName evidence="9">AAA domain-containing protein</fullName>
    </submittedName>
</protein>
<dbReference type="CDD" id="cd18808">
    <property type="entry name" value="SF1_C_Upf1"/>
    <property type="match status" value="1"/>
</dbReference>
<feature type="domain" description="DNA2/NAM7 helicase helicase" evidence="7">
    <location>
        <begin position="306"/>
        <end position="487"/>
    </location>
</feature>
<dbReference type="Proteomes" id="UP001596071">
    <property type="component" value="Unassembled WGS sequence"/>
</dbReference>
<comment type="caution">
    <text evidence="9">The sequence shown here is derived from an EMBL/GenBank/DDBJ whole genome shotgun (WGS) entry which is preliminary data.</text>
</comment>
<dbReference type="PANTHER" id="PTHR43788">
    <property type="entry name" value="DNA2/NAM7 HELICASE FAMILY MEMBER"/>
    <property type="match status" value="1"/>
</dbReference>
<dbReference type="InterPro" id="IPR041679">
    <property type="entry name" value="DNA2/NAM7-like_C"/>
</dbReference>
<evidence type="ECO:0000256" key="4">
    <source>
        <dbReference type="ARBA" id="ARBA00022806"/>
    </source>
</evidence>
<evidence type="ECO:0000259" key="7">
    <source>
        <dbReference type="Pfam" id="PF13086"/>
    </source>
</evidence>
<dbReference type="InterPro" id="IPR050534">
    <property type="entry name" value="Coronavir_polyprotein_1ab"/>
</dbReference>
<dbReference type="Gene3D" id="3.40.50.300">
    <property type="entry name" value="P-loop containing nucleotide triphosphate hydrolases"/>
    <property type="match status" value="3"/>
</dbReference>
<dbReference type="Pfam" id="PF13086">
    <property type="entry name" value="AAA_11"/>
    <property type="match status" value="2"/>
</dbReference>
<dbReference type="Pfam" id="PF13087">
    <property type="entry name" value="AAA_12"/>
    <property type="match status" value="1"/>
</dbReference>
<name>A0ABW0U110_9BACL</name>
<evidence type="ECO:0000313" key="10">
    <source>
        <dbReference type="Proteomes" id="UP001596071"/>
    </source>
</evidence>
<dbReference type="InterPro" id="IPR047187">
    <property type="entry name" value="SF1_C_Upf1"/>
</dbReference>
<dbReference type="EMBL" id="JBHSNP010000027">
    <property type="protein sequence ID" value="MFC5604234.1"/>
    <property type="molecule type" value="Genomic_DNA"/>
</dbReference>
<feature type="domain" description="DNA2/NAM7 helicase helicase" evidence="7">
    <location>
        <begin position="835"/>
        <end position="997"/>
    </location>
</feature>
<dbReference type="InterPro" id="IPR041677">
    <property type="entry name" value="DNA2/NAM7_AAA_11"/>
</dbReference>
<evidence type="ECO:0000256" key="3">
    <source>
        <dbReference type="ARBA" id="ARBA00022801"/>
    </source>
</evidence>
<evidence type="ECO:0000256" key="2">
    <source>
        <dbReference type="ARBA" id="ARBA00022741"/>
    </source>
</evidence>
<gene>
    <name evidence="9" type="ORF">ACFPTP_13475</name>
</gene>
<comment type="similarity">
    <text evidence="1">Belongs to the DNA2/NAM7 helicase family.</text>
</comment>
<dbReference type="RefSeq" id="WP_381445780.1">
    <property type="nucleotide sequence ID" value="NZ_JBHSNP010000027.1"/>
</dbReference>
<keyword evidence="10" id="KW-1185">Reference proteome</keyword>
<evidence type="ECO:0000313" key="9">
    <source>
        <dbReference type="EMBL" id="MFC5604234.1"/>
    </source>
</evidence>
<dbReference type="PANTHER" id="PTHR43788:SF8">
    <property type="entry name" value="DNA-BINDING PROTEIN SMUBP-2"/>
    <property type="match status" value="1"/>
</dbReference>
<keyword evidence="2" id="KW-0547">Nucleotide-binding</keyword>
<keyword evidence="3" id="KW-0378">Hydrolase</keyword>
<reference evidence="10" key="1">
    <citation type="journal article" date="2019" name="Int. J. Syst. Evol. Microbiol.">
        <title>The Global Catalogue of Microorganisms (GCM) 10K type strain sequencing project: providing services to taxonomists for standard genome sequencing and annotation.</title>
        <authorList>
            <consortium name="The Broad Institute Genomics Platform"/>
            <consortium name="The Broad Institute Genome Sequencing Center for Infectious Disease"/>
            <person name="Wu L."/>
            <person name="Ma J."/>
        </authorList>
    </citation>
    <scope>NUCLEOTIDE SEQUENCE [LARGE SCALE GENOMIC DNA]</scope>
    <source>
        <strain evidence="10">KACC 11299</strain>
    </source>
</reference>
<feature type="coiled-coil region" evidence="6">
    <location>
        <begin position="743"/>
        <end position="899"/>
    </location>
</feature>
<evidence type="ECO:0000259" key="8">
    <source>
        <dbReference type="Pfam" id="PF13087"/>
    </source>
</evidence>
<feature type="domain" description="DNA2/NAM7 helicase-like C-terminal" evidence="8">
    <location>
        <begin position="1022"/>
        <end position="1237"/>
    </location>
</feature>
<organism evidence="9 10">
    <name type="scientific">Sporosarcina koreensis</name>
    <dbReference type="NCBI Taxonomy" id="334735"/>
    <lineage>
        <taxon>Bacteria</taxon>
        <taxon>Bacillati</taxon>
        <taxon>Bacillota</taxon>
        <taxon>Bacilli</taxon>
        <taxon>Bacillales</taxon>
        <taxon>Caryophanaceae</taxon>
        <taxon>Sporosarcina</taxon>
    </lineage>
</organism>